<evidence type="ECO:0000313" key="2">
    <source>
        <dbReference type="Proteomes" id="UP001500459"/>
    </source>
</evidence>
<evidence type="ECO:0000313" key="1">
    <source>
        <dbReference type="EMBL" id="GAA3520337.1"/>
    </source>
</evidence>
<comment type="caution">
    <text evidence="1">The sequence shown here is derived from an EMBL/GenBank/DDBJ whole genome shotgun (WGS) entry which is preliminary data.</text>
</comment>
<dbReference type="Gene3D" id="2.40.160.20">
    <property type="match status" value="1"/>
</dbReference>
<dbReference type="RefSeq" id="WP_344930198.1">
    <property type="nucleotide sequence ID" value="NZ_BAABCW010000023.1"/>
</dbReference>
<protein>
    <recommendedName>
        <fullName evidence="3">Outer membrane protein beta-barrel domain-containing protein</fullName>
    </recommendedName>
</protein>
<keyword evidence="2" id="KW-1185">Reference proteome</keyword>
<proteinExistence type="predicted"/>
<accession>A0ABP6USW9</accession>
<gene>
    <name evidence="1" type="ORF">GCM10022393_38210</name>
</gene>
<sequence>MRITRYIIYVLMIFTCQLVKSQSFSDPDNPWILGFGLNAINDSGGGVKGLFNVSDNYNYSNPYRISVEKRFADHFGLEVATNLNRFLEGKTVNGRSLENDIDFIALDGSVKFYFTNFFVDVNRSFIEGYMAMGAGKSFYDGTGAVLANVGFGVNYYVTEIFRLNTQVTSKFSTGAITNELGSNYIQINIGFIIRIYKKSRI</sequence>
<name>A0ABP6USW9_9FLAO</name>
<reference evidence="2" key="1">
    <citation type="journal article" date="2019" name="Int. J. Syst. Evol. Microbiol.">
        <title>The Global Catalogue of Microorganisms (GCM) 10K type strain sequencing project: providing services to taxonomists for standard genome sequencing and annotation.</title>
        <authorList>
            <consortium name="The Broad Institute Genomics Platform"/>
            <consortium name="The Broad Institute Genome Sequencing Center for Infectious Disease"/>
            <person name="Wu L."/>
            <person name="Ma J."/>
        </authorList>
    </citation>
    <scope>NUCLEOTIDE SEQUENCE [LARGE SCALE GENOMIC DNA]</scope>
    <source>
        <strain evidence="2">JCM 17106</strain>
    </source>
</reference>
<dbReference type="EMBL" id="BAABCW010000023">
    <property type="protein sequence ID" value="GAA3520337.1"/>
    <property type="molecule type" value="Genomic_DNA"/>
</dbReference>
<organism evidence="1 2">
    <name type="scientific">Aquimarina addita</name>
    <dbReference type="NCBI Taxonomy" id="870485"/>
    <lineage>
        <taxon>Bacteria</taxon>
        <taxon>Pseudomonadati</taxon>
        <taxon>Bacteroidota</taxon>
        <taxon>Flavobacteriia</taxon>
        <taxon>Flavobacteriales</taxon>
        <taxon>Flavobacteriaceae</taxon>
        <taxon>Aquimarina</taxon>
    </lineage>
</organism>
<evidence type="ECO:0008006" key="3">
    <source>
        <dbReference type="Google" id="ProtNLM"/>
    </source>
</evidence>
<dbReference type="Proteomes" id="UP001500459">
    <property type="component" value="Unassembled WGS sequence"/>
</dbReference>